<keyword evidence="4 7" id="KW-0067">ATP-binding</keyword>
<sequence>MLRTHTCGELRIGDVGEEVTLSGWVQRVRNKGGLVWVDLRDRYGVTQLIFEEGSSDQALLEKAASLGREFVIQAAGEVIERTSKNNKIPTGDIEVKTTALKVLNAAKVPPFVIEDETDGGEDLRMKYRYLDLRRRVVREKLQLRHRMMQETRKFMDGLDFMEVETPVLIKSTPEGARDFLVPSRINEGEFYALPQSPQTFKQLLMVSGFDRYFQIVKCFRDEDLRADRQPEFTQIDCEMSFVEQEDILTTFEGLVRHLFSTVKKVELGEVERMTFADAMKYYGNDKPDLRFDMKFVELNDVAQNKGFKIFDEAELVVGIAAPGAASYTRKQVDALTEWVKRPQIGAKGLVYVKCNDDGTFKSSVDKFYSQEDLKAWADKMNAQPGDLILVLSGDQNATRKQLSELRLKMGSDLGLRDKNTFKPLWVLDFPLLEWDEDTKRFHAMHHPFTSPKQEDIPLLENDPGAVRANAYDLVINGVEIGGGSIRIHDRDTQKTMFKHLGFSDEEAQAQFGFLMEAFEYGAPPHGGIAFGFDRLCAIFGGSDSIRDYIAFPKNNSGRDVMIDSPSAIADEQLKELSIQLALKK</sequence>
<dbReference type="Proteomes" id="UP000010796">
    <property type="component" value="Chromosome"/>
</dbReference>
<evidence type="ECO:0000256" key="6">
    <source>
        <dbReference type="ARBA" id="ARBA00023146"/>
    </source>
</evidence>
<dbReference type="CDD" id="cd00777">
    <property type="entry name" value="AspRS_core"/>
    <property type="match status" value="1"/>
</dbReference>
<dbReference type="Pfam" id="PF00152">
    <property type="entry name" value="tRNA-synt_2"/>
    <property type="match status" value="1"/>
</dbReference>
<dbReference type="RefSeq" id="WP_015264679.1">
    <property type="nucleotide sequence ID" value="NC_019904.1"/>
</dbReference>
<dbReference type="GO" id="GO:0005524">
    <property type="term" value="F:ATP binding"/>
    <property type="evidence" value="ECO:0007669"/>
    <property type="project" value="UniProtKB-UniRule"/>
</dbReference>
<dbReference type="EMBL" id="CP003346">
    <property type="protein sequence ID" value="AGA77114.1"/>
    <property type="molecule type" value="Genomic_DNA"/>
</dbReference>
<evidence type="ECO:0000256" key="1">
    <source>
        <dbReference type="ARBA" id="ARBA00006303"/>
    </source>
</evidence>
<evidence type="ECO:0000256" key="4">
    <source>
        <dbReference type="ARBA" id="ARBA00022840"/>
    </source>
</evidence>
<gene>
    <name evidence="7" type="primary">aspS</name>
    <name evidence="9" type="ordered locus">Echvi_0841</name>
</gene>
<feature type="binding site" evidence="7">
    <location>
        <position position="445"/>
    </location>
    <ligand>
        <name>L-aspartate</name>
        <dbReference type="ChEBI" id="CHEBI:29991"/>
    </ligand>
</feature>
<feature type="binding site" evidence="7">
    <location>
        <position position="479"/>
    </location>
    <ligand>
        <name>ATP</name>
        <dbReference type="ChEBI" id="CHEBI:30616"/>
    </ligand>
</feature>
<dbReference type="InterPro" id="IPR004364">
    <property type="entry name" value="Aa-tRNA-synt_II"/>
</dbReference>
<dbReference type="AlphaFoldDB" id="L0FT83"/>
<dbReference type="Pfam" id="PF02938">
    <property type="entry name" value="GAD"/>
    <property type="match status" value="1"/>
</dbReference>
<reference evidence="10" key="1">
    <citation type="submission" date="2012-02" db="EMBL/GenBank/DDBJ databases">
        <title>The complete genome of Echinicola vietnamensis DSM 17526.</title>
        <authorList>
            <person name="Lucas S."/>
            <person name="Copeland A."/>
            <person name="Lapidus A."/>
            <person name="Glavina del Rio T."/>
            <person name="Dalin E."/>
            <person name="Tice H."/>
            <person name="Bruce D."/>
            <person name="Goodwin L."/>
            <person name="Pitluck S."/>
            <person name="Peters L."/>
            <person name="Ovchinnikova G."/>
            <person name="Teshima H."/>
            <person name="Kyrpides N."/>
            <person name="Mavromatis K."/>
            <person name="Ivanova N."/>
            <person name="Brettin T."/>
            <person name="Detter J.C."/>
            <person name="Han C."/>
            <person name="Larimer F."/>
            <person name="Land M."/>
            <person name="Hauser L."/>
            <person name="Markowitz V."/>
            <person name="Cheng J.-F."/>
            <person name="Hugenholtz P."/>
            <person name="Woyke T."/>
            <person name="Wu D."/>
            <person name="Brambilla E."/>
            <person name="Klenk H.-P."/>
            <person name="Eisen J.A."/>
        </authorList>
    </citation>
    <scope>NUCLEOTIDE SEQUENCE [LARGE SCALE GENOMIC DNA]</scope>
    <source>
        <strain evidence="10">DSM 17526 / LMG 23754 / KMM 6221</strain>
    </source>
</reference>
<feature type="binding site" evidence="7">
    <location>
        <begin position="220"/>
        <end position="222"/>
    </location>
    <ligand>
        <name>ATP</name>
        <dbReference type="ChEBI" id="CHEBI:30616"/>
    </ligand>
</feature>
<dbReference type="InterPro" id="IPR004365">
    <property type="entry name" value="NA-bd_OB_tRNA"/>
</dbReference>
<comment type="subunit">
    <text evidence="7">Homodimer.</text>
</comment>
<dbReference type="InterPro" id="IPR006195">
    <property type="entry name" value="aa-tRNA-synth_II"/>
</dbReference>
<dbReference type="InterPro" id="IPR004115">
    <property type="entry name" value="GAD-like_sf"/>
</dbReference>
<protein>
    <recommendedName>
        <fullName evidence="7">Aspartate--tRNA ligase</fullName>
        <ecNumber evidence="7">6.1.1.12</ecNumber>
    </recommendedName>
    <alternativeName>
        <fullName evidence="7">Aspartyl-tRNA synthetase</fullName>
        <shortName evidence="7">AspRS</shortName>
    </alternativeName>
</protein>
<dbReference type="SUPFAM" id="SSF50249">
    <property type="entry name" value="Nucleic acid-binding proteins"/>
    <property type="match status" value="1"/>
</dbReference>
<dbReference type="InterPro" id="IPR004524">
    <property type="entry name" value="Asp-tRNA-ligase_1"/>
</dbReference>
<dbReference type="HOGENOM" id="CLU_014330_3_2_10"/>
<dbReference type="InterPro" id="IPR045864">
    <property type="entry name" value="aa-tRNA-synth_II/BPL/LPL"/>
</dbReference>
<dbReference type="NCBIfam" id="TIGR00459">
    <property type="entry name" value="aspS_bact"/>
    <property type="match status" value="1"/>
</dbReference>
<evidence type="ECO:0000256" key="5">
    <source>
        <dbReference type="ARBA" id="ARBA00022917"/>
    </source>
</evidence>
<keyword evidence="6 7" id="KW-0030">Aminoacyl-tRNA synthetase</keyword>
<comment type="catalytic activity">
    <reaction evidence="7">
        <text>tRNA(Asp) + L-aspartate + ATP = L-aspartyl-tRNA(Asp) + AMP + diphosphate</text>
        <dbReference type="Rhea" id="RHEA:19649"/>
        <dbReference type="Rhea" id="RHEA-COMP:9660"/>
        <dbReference type="Rhea" id="RHEA-COMP:9678"/>
        <dbReference type="ChEBI" id="CHEBI:29991"/>
        <dbReference type="ChEBI" id="CHEBI:30616"/>
        <dbReference type="ChEBI" id="CHEBI:33019"/>
        <dbReference type="ChEBI" id="CHEBI:78442"/>
        <dbReference type="ChEBI" id="CHEBI:78516"/>
        <dbReference type="ChEBI" id="CHEBI:456215"/>
        <dbReference type="EC" id="6.1.1.12"/>
    </reaction>
</comment>
<feature type="binding site" evidence="7">
    <location>
        <position position="220"/>
    </location>
    <ligand>
        <name>L-aspartate</name>
        <dbReference type="ChEBI" id="CHEBI:29991"/>
    </ligand>
</feature>
<dbReference type="SUPFAM" id="SSF55261">
    <property type="entry name" value="GAD domain-like"/>
    <property type="match status" value="1"/>
</dbReference>
<dbReference type="CDD" id="cd04317">
    <property type="entry name" value="EcAspRS_like_N"/>
    <property type="match status" value="1"/>
</dbReference>
<feature type="binding site" evidence="7">
    <location>
        <position position="486"/>
    </location>
    <ligand>
        <name>L-aspartate</name>
        <dbReference type="ChEBI" id="CHEBI:29991"/>
    </ligand>
</feature>
<name>L0FT83_ECHVK</name>
<evidence type="ECO:0000313" key="9">
    <source>
        <dbReference type="EMBL" id="AGA77114.1"/>
    </source>
</evidence>
<keyword evidence="2 7" id="KW-0436">Ligase</keyword>
<feature type="binding site" evidence="7">
    <location>
        <position position="174"/>
    </location>
    <ligand>
        <name>L-aspartate</name>
        <dbReference type="ChEBI" id="CHEBI:29991"/>
    </ligand>
</feature>
<dbReference type="KEGG" id="evi:Echvi_0841"/>
<evidence type="ECO:0000256" key="3">
    <source>
        <dbReference type="ARBA" id="ARBA00022741"/>
    </source>
</evidence>
<dbReference type="GO" id="GO:0004815">
    <property type="term" value="F:aspartate-tRNA ligase activity"/>
    <property type="evidence" value="ECO:0007669"/>
    <property type="project" value="UniProtKB-UniRule"/>
</dbReference>
<keyword evidence="7" id="KW-0963">Cytoplasm</keyword>
<dbReference type="Pfam" id="PF01336">
    <property type="entry name" value="tRNA_anti-codon"/>
    <property type="match status" value="1"/>
</dbReference>
<keyword evidence="5 7" id="KW-0648">Protein biosynthesis</keyword>
<dbReference type="STRING" id="926556.Echvi_0841"/>
<dbReference type="Gene3D" id="3.30.930.10">
    <property type="entry name" value="Bira Bifunctional Protein, Domain 2"/>
    <property type="match status" value="1"/>
</dbReference>
<comment type="caution">
    <text evidence="7">Lacks conserved residue(s) required for the propagation of feature annotation.</text>
</comment>
<organism evidence="9 10">
    <name type="scientific">Echinicola vietnamensis (strain DSM 17526 / LMG 23754 / KMM 6221)</name>
    <dbReference type="NCBI Taxonomy" id="926556"/>
    <lineage>
        <taxon>Bacteria</taxon>
        <taxon>Pseudomonadati</taxon>
        <taxon>Bacteroidota</taxon>
        <taxon>Cytophagia</taxon>
        <taxon>Cytophagales</taxon>
        <taxon>Cyclobacteriaceae</taxon>
        <taxon>Echinicola</taxon>
    </lineage>
</organism>
<dbReference type="PATRIC" id="fig|926556.3.peg.854"/>
<keyword evidence="3 7" id="KW-0547">Nucleotide-binding</keyword>
<dbReference type="Gene3D" id="2.40.50.140">
    <property type="entry name" value="Nucleic acid-binding proteins"/>
    <property type="match status" value="1"/>
</dbReference>
<dbReference type="PROSITE" id="PS50862">
    <property type="entry name" value="AA_TRNA_LIGASE_II"/>
    <property type="match status" value="1"/>
</dbReference>
<dbReference type="InterPro" id="IPR047090">
    <property type="entry name" value="AspRS_core"/>
</dbReference>
<dbReference type="SUPFAM" id="SSF55681">
    <property type="entry name" value="Class II aaRS and biotin synthetases"/>
    <property type="match status" value="1"/>
</dbReference>
<dbReference type="eggNOG" id="COG0173">
    <property type="taxonomic scope" value="Bacteria"/>
</dbReference>
<feature type="region of interest" description="Aspartate" evidence="7">
    <location>
        <begin position="198"/>
        <end position="201"/>
    </location>
</feature>
<dbReference type="NCBIfam" id="NF001750">
    <property type="entry name" value="PRK00476.1"/>
    <property type="match status" value="1"/>
</dbReference>
<dbReference type="GO" id="GO:0003676">
    <property type="term" value="F:nucleic acid binding"/>
    <property type="evidence" value="ECO:0007669"/>
    <property type="project" value="InterPro"/>
</dbReference>
<dbReference type="HAMAP" id="MF_00044">
    <property type="entry name" value="Asp_tRNA_synth_type1"/>
    <property type="match status" value="1"/>
</dbReference>
<dbReference type="InterPro" id="IPR047089">
    <property type="entry name" value="Asp-tRNA-ligase_1_N"/>
</dbReference>
<dbReference type="InterPro" id="IPR029351">
    <property type="entry name" value="GAD_dom"/>
</dbReference>
<comment type="function">
    <text evidence="7">Catalyzes the attachment of L-aspartate to tRNA(Asp) in a two-step reaction: L-aspartate is first activated by ATP to form Asp-AMP and then transferred to the acceptor end of tRNA(Asp).</text>
</comment>
<dbReference type="PRINTS" id="PR01042">
    <property type="entry name" value="TRNASYNTHASP"/>
</dbReference>
<dbReference type="InterPro" id="IPR002312">
    <property type="entry name" value="Asp/Asn-tRNA-synth_IIb"/>
</dbReference>
<dbReference type="OrthoDB" id="9802326at2"/>
<dbReference type="GO" id="GO:0005737">
    <property type="term" value="C:cytoplasm"/>
    <property type="evidence" value="ECO:0007669"/>
    <property type="project" value="UniProtKB-SubCell"/>
</dbReference>
<proteinExistence type="inferred from homology"/>
<feature type="domain" description="Aminoacyl-transfer RNA synthetases class-II family profile" evidence="8">
    <location>
        <begin position="146"/>
        <end position="552"/>
    </location>
</feature>
<keyword evidence="10" id="KW-1185">Reference proteome</keyword>
<comment type="similarity">
    <text evidence="1 7">Belongs to the class-II aminoacyl-tRNA synthetase family. Type 1 subfamily.</text>
</comment>
<evidence type="ECO:0000259" key="8">
    <source>
        <dbReference type="PROSITE" id="PS50862"/>
    </source>
</evidence>
<feature type="binding site" evidence="7">
    <location>
        <begin position="531"/>
        <end position="534"/>
    </location>
    <ligand>
        <name>ATP</name>
        <dbReference type="ChEBI" id="CHEBI:30616"/>
    </ligand>
</feature>
<dbReference type="EC" id="6.1.1.12" evidence="7"/>
<dbReference type="Gene3D" id="3.30.1360.30">
    <property type="entry name" value="GAD-like domain"/>
    <property type="match status" value="1"/>
</dbReference>
<evidence type="ECO:0000256" key="7">
    <source>
        <dbReference type="HAMAP-Rule" id="MF_00044"/>
    </source>
</evidence>
<accession>L0FT83</accession>
<dbReference type="PANTHER" id="PTHR22594">
    <property type="entry name" value="ASPARTYL/LYSYL-TRNA SYNTHETASE"/>
    <property type="match status" value="1"/>
</dbReference>
<dbReference type="InterPro" id="IPR012340">
    <property type="entry name" value="NA-bd_OB-fold"/>
</dbReference>
<feature type="binding site" evidence="7">
    <location>
        <position position="229"/>
    </location>
    <ligand>
        <name>ATP</name>
        <dbReference type="ChEBI" id="CHEBI:30616"/>
    </ligand>
</feature>
<evidence type="ECO:0000313" key="10">
    <source>
        <dbReference type="Proteomes" id="UP000010796"/>
    </source>
</evidence>
<dbReference type="PANTHER" id="PTHR22594:SF5">
    <property type="entry name" value="ASPARTATE--TRNA LIGASE, MITOCHONDRIAL"/>
    <property type="match status" value="1"/>
</dbReference>
<comment type="subcellular location">
    <subcellularLocation>
        <location evidence="7">Cytoplasm</location>
    </subcellularLocation>
</comment>
<dbReference type="GO" id="GO:0006422">
    <property type="term" value="P:aspartyl-tRNA aminoacylation"/>
    <property type="evidence" value="ECO:0007669"/>
    <property type="project" value="UniProtKB-UniRule"/>
</dbReference>
<evidence type="ECO:0000256" key="2">
    <source>
        <dbReference type="ARBA" id="ARBA00022598"/>
    </source>
</evidence>